<dbReference type="InterPro" id="IPR046531">
    <property type="entry name" value="DUF6596"/>
</dbReference>
<dbReference type="AlphaFoldDB" id="A0A2S0UN11"/>
<evidence type="ECO:0000259" key="1">
    <source>
        <dbReference type="Pfam" id="PF04542"/>
    </source>
</evidence>
<sequence length="412" mass="44883">MTGQTGLQNARRAAELAARASYGRLLSVLAARDRDIAAAEDALSEALLAALRTWPETGVPLNPEGWLVTAARNRRKNEARAQAVRRAAEPALILQFDTTAAEGPIGDDRLQLMLVCAHPAIDRAARAPLILQTVLGLDAATIARAFLVEPATMSQRLVRAKARIRDAGLRFAIPAPDEMPERLGAVLDAIYAAFGQGWDNLDTPDAPEALTGEALWLARLVADLMPQEPEPKGLLALMLYCNARRQARRDADGRFVPLDRQDTRLWDRSRIIEAEGLLTTAARAGRFGRYQCEAAIQSVHVQRPLTGQLNLAALRTLYDLLVSQSDSIGARISRAVVLAELGEVDQARNELDALPMDRVRNHAPWWVAKSRIATLSRQANAATDALSVAISLTGDSAVRRFLIEQREALEAG</sequence>
<dbReference type="SUPFAM" id="SSF88946">
    <property type="entry name" value="Sigma2 domain of RNA polymerase sigma factors"/>
    <property type="match status" value="1"/>
</dbReference>
<dbReference type="Gene3D" id="1.10.1740.10">
    <property type="match status" value="1"/>
</dbReference>
<dbReference type="InterPro" id="IPR013324">
    <property type="entry name" value="RNA_pol_sigma_r3/r4-like"/>
</dbReference>
<reference evidence="3 4" key="1">
    <citation type="submission" date="2018-04" db="EMBL/GenBank/DDBJ databases">
        <title>Genome sequencing of Gemmobacter.</title>
        <authorList>
            <person name="Yi H."/>
            <person name="Baek M.-G."/>
        </authorList>
    </citation>
    <scope>NUCLEOTIDE SEQUENCE [LARGE SCALE GENOMIC DNA]</scope>
    <source>
        <strain evidence="3 4">HYN0069</strain>
    </source>
</reference>
<dbReference type="OrthoDB" id="9780299at2"/>
<gene>
    <name evidence="3" type="ORF">HYN69_12295</name>
</gene>
<keyword evidence="4" id="KW-1185">Reference proteome</keyword>
<dbReference type="PANTHER" id="PTHR47756:SF2">
    <property type="entry name" value="BLL6612 PROTEIN"/>
    <property type="match status" value="1"/>
</dbReference>
<evidence type="ECO:0000259" key="2">
    <source>
        <dbReference type="Pfam" id="PF20239"/>
    </source>
</evidence>
<evidence type="ECO:0000313" key="4">
    <source>
        <dbReference type="Proteomes" id="UP000244496"/>
    </source>
</evidence>
<dbReference type="InterPro" id="IPR007627">
    <property type="entry name" value="RNA_pol_sigma70_r2"/>
</dbReference>
<dbReference type="SUPFAM" id="SSF88659">
    <property type="entry name" value="Sigma3 and sigma4 domains of RNA polymerase sigma factors"/>
    <property type="match status" value="1"/>
</dbReference>
<dbReference type="GO" id="GO:0006352">
    <property type="term" value="P:DNA-templated transcription initiation"/>
    <property type="evidence" value="ECO:0007669"/>
    <property type="project" value="InterPro"/>
</dbReference>
<dbReference type="Pfam" id="PF20239">
    <property type="entry name" value="DUF6596"/>
    <property type="match status" value="1"/>
</dbReference>
<dbReference type="GO" id="GO:0003700">
    <property type="term" value="F:DNA-binding transcription factor activity"/>
    <property type="evidence" value="ECO:0007669"/>
    <property type="project" value="InterPro"/>
</dbReference>
<proteinExistence type="predicted"/>
<dbReference type="RefSeq" id="WP_108435997.1">
    <property type="nucleotide sequence ID" value="NZ_CP028918.1"/>
</dbReference>
<protein>
    <submittedName>
        <fullName evidence="3">RNA polymerase subunit sigma-70</fullName>
    </submittedName>
</protein>
<feature type="domain" description="DUF6596" evidence="2">
    <location>
        <begin position="182"/>
        <end position="281"/>
    </location>
</feature>
<dbReference type="KEGG" id="geh:HYN69_12295"/>
<accession>A0A2S0UN11</accession>
<name>A0A2S0UN11_9RHOB</name>
<dbReference type="EMBL" id="CP028918">
    <property type="protein sequence ID" value="AWB49180.1"/>
    <property type="molecule type" value="Genomic_DNA"/>
</dbReference>
<dbReference type="PANTHER" id="PTHR47756">
    <property type="entry name" value="BLL6612 PROTEIN-RELATED"/>
    <property type="match status" value="1"/>
</dbReference>
<evidence type="ECO:0000313" key="3">
    <source>
        <dbReference type="EMBL" id="AWB49180.1"/>
    </source>
</evidence>
<organism evidence="3 4">
    <name type="scientific">Paragemmobacter aquarius</name>
    <dbReference type="NCBI Taxonomy" id="2169400"/>
    <lineage>
        <taxon>Bacteria</taxon>
        <taxon>Pseudomonadati</taxon>
        <taxon>Pseudomonadota</taxon>
        <taxon>Alphaproteobacteria</taxon>
        <taxon>Rhodobacterales</taxon>
        <taxon>Paracoccaceae</taxon>
        <taxon>Paragemmobacter</taxon>
    </lineage>
</organism>
<dbReference type="InterPro" id="IPR013325">
    <property type="entry name" value="RNA_pol_sigma_r2"/>
</dbReference>
<feature type="domain" description="RNA polymerase sigma-70 region 2" evidence="1">
    <location>
        <begin position="21"/>
        <end position="83"/>
    </location>
</feature>
<dbReference type="Pfam" id="PF04542">
    <property type="entry name" value="Sigma70_r2"/>
    <property type="match status" value="1"/>
</dbReference>
<dbReference type="Proteomes" id="UP000244496">
    <property type="component" value="Chromosome"/>
</dbReference>